<keyword evidence="2" id="KW-1185">Reference proteome</keyword>
<reference evidence="1 2" key="1">
    <citation type="journal article" date="2019" name="Gigascience">
        <title>Whole-genome sequence of the oriental lung fluke Paragonimus westermani.</title>
        <authorList>
            <person name="Oey H."/>
            <person name="Zakrzewski M."/>
            <person name="Narain K."/>
            <person name="Devi K.R."/>
            <person name="Agatsuma T."/>
            <person name="Nawaratna S."/>
            <person name="Gobert G.N."/>
            <person name="Jones M.K."/>
            <person name="Ragan M.A."/>
            <person name="McManus D.P."/>
            <person name="Krause L."/>
        </authorList>
    </citation>
    <scope>NUCLEOTIDE SEQUENCE [LARGE SCALE GENOMIC DNA]</scope>
    <source>
        <strain evidence="1 2">IND2009</strain>
    </source>
</reference>
<dbReference type="AlphaFoldDB" id="A0A5J4NY08"/>
<organism evidence="1 2">
    <name type="scientific">Paragonimus westermani</name>
    <dbReference type="NCBI Taxonomy" id="34504"/>
    <lineage>
        <taxon>Eukaryota</taxon>
        <taxon>Metazoa</taxon>
        <taxon>Spiralia</taxon>
        <taxon>Lophotrochozoa</taxon>
        <taxon>Platyhelminthes</taxon>
        <taxon>Trematoda</taxon>
        <taxon>Digenea</taxon>
        <taxon>Plagiorchiida</taxon>
        <taxon>Troglotremata</taxon>
        <taxon>Troglotrematidae</taxon>
        <taxon>Paragonimus</taxon>
    </lineage>
</organism>
<protein>
    <recommendedName>
        <fullName evidence="3">EF-hand domain-containing protein</fullName>
    </recommendedName>
</protein>
<dbReference type="Proteomes" id="UP000324629">
    <property type="component" value="Unassembled WGS sequence"/>
</dbReference>
<gene>
    <name evidence="1" type="ORF">DEA37_0008026</name>
</gene>
<dbReference type="EMBL" id="QNGE01000450">
    <property type="protein sequence ID" value="KAA3680419.1"/>
    <property type="molecule type" value="Genomic_DNA"/>
</dbReference>
<comment type="caution">
    <text evidence="1">The sequence shown here is derived from an EMBL/GenBank/DDBJ whole genome shotgun (WGS) entry which is preliminary data.</text>
</comment>
<sequence length="111" mass="12330">MEGSGILRQSTVTEGAILLVITTNNFMQIIVGLLKTWFKLFDAQDKGVITIEDVSRTLGVPPPKFYKLVTCNRFDDECLGLDIKALVGRKFESSASFQKEPTGKSMGMRQL</sequence>
<evidence type="ECO:0000313" key="2">
    <source>
        <dbReference type="Proteomes" id="UP000324629"/>
    </source>
</evidence>
<evidence type="ECO:0000313" key="1">
    <source>
        <dbReference type="EMBL" id="KAA3680419.1"/>
    </source>
</evidence>
<proteinExistence type="predicted"/>
<accession>A0A5J4NY08</accession>
<evidence type="ECO:0008006" key="3">
    <source>
        <dbReference type="Google" id="ProtNLM"/>
    </source>
</evidence>
<name>A0A5J4NY08_9TREM</name>